<evidence type="ECO:0000256" key="1">
    <source>
        <dbReference type="ARBA" id="ARBA00004651"/>
    </source>
</evidence>
<accession>A0ABY8R5Z4</accession>
<reference evidence="10 11" key="1">
    <citation type="submission" date="2023-04" db="EMBL/GenBank/DDBJ databases">
        <title>Bacteria Genome Submission.</title>
        <authorList>
            <person name="Isaac P."/>
        </authorList>
    </citation>
    <scope>NUCLEOTIDE SEQUENCE [LARGE SCALE GENOMIC DNA]</scope>
    <source>
        <strain evidence="10 11">SampleS7P1</strain>
    </source>
</reference>
<feature type="transmembrane region" description="Helical" evidence="9">
    <location>
        <begin position="398"/>
        <end position="419"/>
    </location>
</feature>
<evidence type="ECO:0000313" key="10">
    <source>
        <dbReference type="EMBL" id="WGX76126.1"/>
    </source>
</evidence>
<feature type="transmembrane region" description="Helical" evidence="9">
    <location>
        <begin position="331"/>
        <end position="352"/>
    </location>
</feature>
<keyword evidence="7 8" id="KW-0472">Membrane</keyword>
<feature type="transmembrane region" description="Helical" evidence="9">
    <location>
        <begin position="178"/>
        <end position="197"/>
    </location>
</feature>
<evidence type="ECO:0000256" key="4">
    <source>
        <dbReference type="ARBA" id="ARBA00022475"/>
    </source>
</evidence>
<dbReference type="InterPro" id="IPR026033">
    <property type="entry name" value="Azg-like_bact_archaea"/>
</dbReference>
<dbReference type="InterPro" id="IPR045018">
    <property type="entry name" value="Azg-like"/>
</dbReference>
<feature type="transmembrane region" description="Helical" evidence="9">
    <location>
        <begin position="146"/>
        <end position="166"/>
    </location>
</feature>
<keyword evidence="3 8" id="KW-0813">Transport</keyword>
<organism evidence="10 11">
    <name type="scientific">Paraclostridium bifermentans</name>
    <name type="common">Clostridium bifermentans</name>
    <dbReference type="NCBI Taxonomy" id="1490"/>
    <lineage>
        <taxon>Bacteria</taxon>
        <taxon>Bacillati</taxon>
        <taxon>Bacillota</taxon>
        <taxon>Clostridia</taxon>
        <taxon>Peptostreptococcales</taxon>
        <taxon>Peptostreptococcaceae</taxon>
        <taxon>Paraclostridium</taxon>
    </lineage>
</organism>
<keyword evidence="6 8" id="KW-1133">Transmembrane helix</keyword>
<evidence type="ECO:0000313" key="11">
    <source>
        <dbReference type="Proteomes" id="UP001239169"/>
    </source>
</evidence>
<gene>
    <name evidence="10" type="ORF">QJS64_01395</name>
</gene>
<evidence type="ECO:0000256" key="3">
    <source>
        <dbReference type="ARBA" id="ARBA00022448"/>
    </source>
</evidence>
<evidence type="ECO:0000256" key="5">
    <source>
        <dbReference type="ARBA" id="ARBA00022692"/>
    </source>
</evidence>
<evidence type="ECO:0000256" key="9">
    <source>
        <dbReference type="SAM" id="Phobius"/>
    </source>
</evidence>
<comment type="subcellular location">
    <subcellularLocation>
        <location evidence="1 8">Cell membrane</location>
        <topology evidence="1 8">Multi-pass membrane protein</topology>
    </subcellularLocation>
</comment>
<comment type="similarity">
    <text evidence="2 8">Belongs to the nucleobase:cation symporter-2 (NCS2) (TC 2.A.40) family. Azg-like subfamily.</text>
</comment>
<feature type="transmembrane region" description="Helical" evidence="9">
    <location>
        <begin position="359"/>
        <end position="378"/>
    </location>
</feature>
<feature type="transmembrane region" description="Helical" evidence="9">
    <location>
        <begin position="204"/>
        <end position="224"/>
    </location>
</feature>
<evidence type="ECO:0000256" key="2">
    <source>
        <dbReference type="ARBA" id="ARBA00005697"/>
    </source>
</evidence>
<feature type="transmembrane region" description="Helical" evidence="9">
    <location>
        <begin position="61"/>
        <end position="87"/>
    </location>
</feature>
<feature type="transmembrane region" description="Helical" evidence="9">
    <location>
        <begin position="297"/>
        <end position="319"/>
    </location>
</feature>
<evidence type="ECO:0000256" key="6">
    <source>
        <dbReference type="ARBA" id="ARBA00022989"/>
    </source>
</evidence>
<dbReference type="Proteomes" id="UP001239169">
    <property type="component" value="Chromosome"/>
</dbReference>
<keyword evidence="5 8" id="KW-0812">Transmembrane</keyword>
<dbReference type="Pfam" id="PF00860">
    <property type="entry name" value="Xan_ur_permease"/>
    <property type="match status" value="1"/>
</dbReference>
<feature type="transmembrane region" description="Helical" evidence="9">
    <location>
        <begin position="31"/>
        <end position="49"/>
    </location>
</feature>
<evidence type="ECO:0000256" key="8">
    <source>
        <dbReference type="PIRNR" id="PIRNR005353"/>
    </source>
</evidence>
<dbReference type="InterPro" id="IPR006043">
    <property type="entry name" value="NCS2"/>
</dbReference>
<feature type="transmembrane region" description="Helical" evidence="9">
    <location>
        <begin position="255"/>
        <end position="277"/>
    </location>
</feature>
<feature type="transmembrane region" description="Helical" evidence="9">
    <location>
        <begin position="107"/>
        <end position="126"/>
    </location>
</feature>
<name>A0ABY8R5Z4_PARBF</name>
<keyword evidence="11" id="KW-1185">Reference proteome</keyword>
<dbReference type="PIRSF" id="PIRSF005353">
    <property type="entry name" value="PbuG"/>
    <property type="match status" value="1"/>
</dbReference>
<feature type="transmembrane region" description="Helical" evidence="9">
    <location>
        <begin position="426"/>
        <end position="443"/>
    </location>
</feature>
<dbReference type="PANTHER" id="PTHR43337:SF1">
    <property type="entry name" value="XANTHINE_URACIL PERMEASE C887.17-RELATED"/>
    <property type="match status" value="1"/>
</dbReference>
<keyword evidence="4 8" id="KW-1003">Cell membrane</keyword>
<proteinExistence type="inferred from homology"/>
<dbReference type="EMBL" id="CP124685">
    <property type="protein sequence ID" value="WGX76126.1"/>
    <property type="molecule type" value="Genomic_DNA"/>
</dbReference>
<dbReference type="PANTHER" id="PTHR43337">
    <property type="entry name" value="XANTHINE/URACIL PERMEASE C887.17-RELATED"/>
    <property type="match status" value="1"/>
</dbReference>
<evidence type="ECO:0000256" key="7">
    <source>
        <dbReference type="ARBA" id="ARBA00023136"/>
    </source>
</evidence>
<protein>
    <submittedName>
        <fullName evidence="10">NCS2 family permease</fullName>
    </submittedName>
</protein>
<sequence>MQAAQTSNNKKSMLDRVFKLTENNTNVKTEVIAGMTTFMTMAYILVVNPSILGDAGMDKDAVFAATAIAAFIGSCIMGFLANYPIALAPGMGLNAFFAYTVVLQMGYSWQFALCAVLIEGVIFILLTVTNVREKIIDCIPGVLKHAVTAGIGLFIAFIGLVNAGVVEGGGAILQLGNMQSPTVLLAILGLVIAAVLLSKNVKGTFLLAMVVTTAIGIVAGLVQLPHALVSSVPSLKPVFLQAFSVPVDQIFSLDMLVVVFTFLFVDLFDTVGCLVGVASKGNMLDENGKLPKAKEALFADAIATTTGSLLGTSTVTAYVESAAGIGEGGRTGLTAVTTGILFLLSLFFAPIFTSIPPQATAPVLILVGVMMASSLLEIDFSDFTNAIPAFLTFAMMPLAYSIADGIIFGIISFTILKLATGKKKEVNISLIFLSIMFILKFVLL</sequence>